<evidence type="ECO:0000313" key="2">
    <source>
        <dbReference type="Proteomes" id="UP000063789"/>
    </source>
</evidence>
<dbReference type="KEGG" id="goq:ACH46_06140"/>
<organism evidence="1 2">
    <name type="scientific">Gordonia phthalatica</name>
    <dbReference type="NCBI Taxonomy" id="1136941"/>
    <lineage>
        <taxon>Bacteria</taxon>
        <taxon>Bacillati</taxon>
        <taxon>Actinomycetota</taxon>
        <taxon>Actinomycetes</taxon>
        <taxon>Mycobacteriales</taxon>
        <taxon>Gordoniaceae</taxon>
        <taxon>Gordonia</taxon>
    </lineage>
</organism>
<reference evidence="1 2" key="2">
    <citation type="journal article" date="2017" name="Int. J. Syst. Evol. Microbiol.">
        <title>Gordonia phthalatica sp. nov., a di-n-butyl phthalate-degrading bacterium isolated from activated sludge.</title>
        <authorList>
            <person name="Jin D."/>
            <person name="Kong X."/>
            <person name="Jia M."/>
            <person name="Yu X."/>
            <person name="Wang X."/>
            <person name="Zhuang X."/>
            <person name="Deng Y."/>
            <person name="Bai Z."/>
        </authorList>
    </citation>
    <scope>NUCLEOTIDE SEQUENCE [LARGE SCALE GENOMIC DNA]</scope>
    <source>
        <strain evidence="1 2">QH-11</strain>
    </source>
</reference>
<proteinExistence type="predicted"/>
<sequence length="81" mass="8887">MTGALIRLEEIATRADAGFDDAERRYRDRVSALRPPPKRESAAVRRVRARLVADVDAADGVVPQLLLPAGLDAARPGVRRR</sequence>
<protein>
    <submittedName>
        <fullName evidence="1">Uncharacterized protein</fullName>
    </submittedName>
</protein>
<name>A0A0N9NA22_9ACTN</name>
<dbReference type="RefSeq" id="WP_062392136.1">
    <property type="nucleotide sequence ID" value="NZ_CP011853.1"/>
</dbReference>
<reference evidence="2" key="1">
    <citation type="submission" date="2015-06" db="EMBL/GenBank/DDBJ databases">
        <title>Complete genome sequence and metabolic analysis of phthalate degradation pathway in Gordonia sp. QH-11.</title>
        <authorList>
            <person name="Jin D."/>
            <person name="Kong X."/>
            <person name="Bai Z."/>
        </authorList>
    </citation>
    <scope>NUCLEOTIDE SEQUENCE [LARGE SCALE GENOMIC DNA]</scope>
    <source>
        <strain evidence="2">QH-11</strain>
    </source>
</reference>
<keyword evidence="2" id="KW-1185">Reference proteome</keyword>
<dbReference type="EMBL" id="CP011853">
    <property type="protein sequence ID" value="ALG84162.1"/>
    <property type="molecule type" value="Genomic_DNA"/>
</dbReference>
<dbReference type="Proteomes" id="UP000063789">
    <property type="component" value="Chromosome"/>
</dbReference>
<dbReference type="OrthoDB" id="9912003at2"/>
<dbReference type="STRING" id="1136941.ACH46_06140"/>
<dbReference type="PATRIC" id="fig|1136941.3.peg.1256"/>
<gene>
    <name evidence="1" type="ORF">ACH46_06140</name>
</gene>
<accession>A0A0N9NA22</accession>
<evidence type="ECO:0000313" key="1">
    <source>
        <dbReference type="EMBL" id="ALG84162.1"/>
    </source>
</evidence>
<dbReference type="AlphaFoldDB" id="A0A0N9NA22"/>